<dbReference type="PRINTS" id="PR01210">
    <property type="entry name" value="GGTRANSPTASE"/>
</dbReference>
<dbReference type="Gene3D" id="3.60.20.40">
    <property type="match status" value="1"/>
</dbReference>
<name>A0A444LN25_9HYPH</name>
<reference evidence="5 6" key="1">
    <citation type="submission" date="2019-01" db="EMBL/GenBank/DDBJ databases">
        <title>The draft genome of Rhizobium sp. 24NR.</title>
        <authorList>
            <person name="Liu L."/>
            <person name="Liang L."/>
            <person name="Shi S."/>
            <person name="Xu L."/>
            <person name="Wang X."/>
            <person name="Li L."/>
            <person name="Zhang X."/>
        </authorList>
    </citation>
    <scope>NUCLEOTIDE SEQUENCE [LARGE SCALE GENOMIC DNA]</scope>
    <source>
        <strain evidence="5 6">24NR</strain>
    </source>
</reference>
<dbReference type="PANTHER" id="PTHR43199">
    <property type="entry name" value="GLUTATHIONE HYDROLASE"/>
    <property type="match status" value="1"/>
</dbReference>
<comment type="similarity">
    <text evidence="1">Belongs to the gamma-glutamyltransferase family.</text>
</comment>
<dbReference type="GO" id="GO:0016787">
    <property type="term" value="F:hydrolase activity"/>
    <property type="evidence" value="ECO:0007669"/>
    <property type="project" value="UniProtKB-KW"/>
</dbReference>
<keyword evidence="2 5" id="KW-0808">Transferase</keyword>
<dbReference type="RefSeq" id="WP_128441724.1">
    <property type="nucleotide sequence ID" value="NZ_SBIP01000001.1"/>
</dbReference>
<keyword evidence="6" id="KW-1185">Reference proteome</keyword>
<keyword evidence="4" id="KW-0865">Zymogen</keyword>
<dbReference type="PANTHER" id="PTHR43199:SF1">
    <property type="entry name" value="GLUTATHIONE HYDROLASE PROENZYME"/>
    <property type="match status" value="1"/>
</dbReference>
<accession>A0A444LN25</accession>
<keyword evidence="3" id="KW-0378">Hydrolase</keyword>
<protein>
    <submittedName>
        <fullName evidence="5">Gamma-glutamyltransferase</fullName>
    </submittedName>
</protein>
<dbReference type="SUPFAM" id="SSF56235">
    <property type="entry name" value="N-terminal nucleophile aminohydrolases (Ntn hydrolases)"/>
    <property type="match status" value="1"/>
</dbReference>
<proteinExistence type="inferred from homology"/>
<organism evidence="5 6">
    <name type="scientific">Neorhizobium lilium</name>
    <dbReference type="NCBI Taxonomy" id="2503024"/>
    <lineage>
        <taxon>Bacteria</taxon>
        <taxon>Pseudomonadati</taxon>
        <taxon>Pseudomonadota</taxon>
        <taxon>Alphaproteobacteria</taxon>
        <taxon>Hyphomicrobiales</taxon>
        <taxon>Rhizobiaceae</taxon>
        <taxon>Rhizobium/Agrobacterium group</taxon>
        <taxon>Neorhizobium</taxon>
    </lineage>
</organism>
<evidence type="ECO:0000256" key="1">
    <source>
        <dbReference type="ARBA" id="ARBA00009381"/>
    </source>
</evidence>
<evidence type="ECO:0000256" key="4">
    <source>
        <dbReference type="ARBA" id="ARBA00023145"/>
    </source>
</evidence>
<evidence type="ECO:0000313" key="5">
    <source>
        <dbReference type="EMBL" id="RWX81662.1"/>
    </source>
</evidence>
<dbReference type="Pfam" id="PF01019">
    <property type="entry name" value="G_glu_transpept"/>
    <property type="match status" value="1"/>
</dbReference>
<dbReference type="EMBL" id="SBIP01000001">
    <property type="protein sequence ID" value="RWX81662.1"/>
    <property type="molecule type" value="Genomic_DNA"/>
</dbReference>
<gene>
    <name evidence="5" type="ORF">EPK99_05230</name>
</gene>
<evidence type="ECO:0000256" key="3">
    <source>
        <dbReference type="ARBA" id="ARBA00022801"/>
    </source>
</evidence>
<dbReference type="AlphaFoldDB" id="A0A444LN25"/>
<dbReference type="GO" id="GO:0016740">
    <property type="term" value="F:transferase activity"/>
    <property type="evidence" value="ECO:0007669"/>
    <property type="project" value="UniProtKB-KW"/>
</dbReference>
<dbReference type="InterPro" id="IPR051792">
    <property type="entry name" value="GGT_bact"/>
</dbReference>
<dbReference type="InterPro" id="IPR029055">
    <property type="entry name" value="Ntn_hydrolases_N"/>
</dbReference>
<evidence type="ECO:0000256" key="2">
    <source>
        <dbReference type="ARBA" id="ARBA00022679"/>
    </source>
</evidence>
<dbReference type="Proteomes" id="UP000287687">
    <property type="component" value="Unassembled WGS sequence"/>
</dbReference>
<comment type="caution">
    <text evidence="5">The sequence shown here is derived from an EMBL/GenBank/DDBJ whole genome shotgun (WGS) entry which is preliminary data.</text>
</comment>
<dbReference type="OrthoDB" id="9781342at2"/>
<dbReference type="InterPro" id="IPR043137">
    <property type="entry name" value="GGT_ssub_C"/>
</dbReference>
<sequence length="527" mass="56576">MSNFSKTQRISKDVVWTDGGLVAAHHRTAAEVGAKILAEGGDAMDAAIATSFALGVVEPWMSGPMGGGMMTLWRTGEKRAETIEFGMRAPVGLKLSDYPLVESGGVSDLFTWARVKDDRNIFGPHSIAVPGLVAGMELAHQLYATKPWAELLAPAVALAEKGMLIDWYASLMIASVTRQLAKDKDAAKLFLIDGQWPNIAGWTDIKESRLDQSVMATALRRLAEAGPRDFYEGQLADALVSDMRDKGNPLSHEDLKTYRARVSPTRTVSYRDAIIHAPSGLSAGSELVTTLRLMEAELAAGKSPDSGSYVAMARALQAAYQDRLENAGDESGDAEAAPCTTSFSVVDKAGNMVNVTQTLLSKFGSRVVSPSTGMLMNNGIMWFDPEPGKPNSLAPGKACLMNVCPTIGKHRGRMFAIGAAGGRKILPAVANLISYMVDFDMSLEEAFHHPRIDVSGLTQIIADEDLSMEIQTALGEIAPTVAARRTVHPYAFAVPVGVMRSEGRNCGATEIMAPWGDTSLEENFIVR</sequence>
<evidence type="ECO:0000313" key="6">
    <source>
        <dbReference type="Proteomes" id="UP000287687"/>
    </source>
</evidence>